<accession>A0A2S0WBT7</accession>
<evidence type="ECO:0000313" key="2">
    <source>
        <dbReference type="EMBL" id="AWB83227.1"/>
    </source>
</evidence>
<proteinExistence type="predicted"/>
<dbReference type="InterPro" id="IPR027417">
    <property type="entry name" value="P-loop_NTPase"/>
</dbReference>
<evidence type="ECO:0000259" key="1">
    <source>
        <dbReference type="Pfam" id="PF26563"/>
    </source>
</evidence>
<dbReference type="AlphaFoldDB" id="A0A2S0WBT7"/>
<gene>
    <name evidence="2" type="ORF">C3E79_00960</name>
</gene>
<feature type="domain" description="Rv3660c-like CheY-like N-terminal" evidence="1">
    <location>
        <begin position="16"/>
        <end position="118"/>
    </location>
</feature>
<dbReference type="SUPFAM" id="SSF52540">
    <property type="entry name" value="P-loop containing nucleoside triphosphate hydrolases"/>
    <property type="match status" value="1"/>
</dbReference>
<protein>
    <recommendedName>
        <fullName evidence="1">Rv3660c-like CheY-like N-terminal domain-containing protein</fullName>
    </recommendedName>
</protein>
<dbReference type="Proteomes" id="UP000244754">
    <property type="component" value="Chromosome"/>
</dbReference>
<dbReference type="OrthoDB" id="3252838at2"/>
<dbReference type="NCBIfam" id="TIGR03815">
    <property type="entry name" value="CpaE_hom_Actino"/>
    <property type="match status" value="1"/>
</dbReference>
<organism evidence="2 3">
    <name type="scientific">Corynebacterium liangguodongii</name>
    <dbReference type="NCBI Taxonomy" id="2079535"/>
    <lineage>
        <taxon>Bacteria</taxon>
        <taxon>Bacillati</taxon>
        <taxon>Actinomycetota</taxon>
        <taxon>Actinomycetes</taxon>
        <taxon>Mycobacteriales</taxon>
        <taxon>Corynebacteriaceae</taxon>
        <taxon>Corynebacterium</taxon>
    </lineage>
</organism>
<dbReference type="RefSeq" id="WP_108403223.1">
    <property type="nucleotide sequence ID" value="NZ_CP026948.1"/>
</dbReference>
<sequence length="346" mass="35290">MRAHTAASQPPILVAISDAALHTEAVHLAAATGRQVIDAAAEAHPAALARHADTAYAILIDAASSAPRRPRPGVFLVAGSVETIDAELAVCPQAQEGFVLPEQAAGLLRALGSLAQPPQVGRVLSVVGTAGGAGASTLGACLCRSAAADREPALVDAHRYSGGIDLLLGIEAAVGARWGEIVIGEGTIERAGLRHALPSTPDRIAVLTSSRTTINDPFVLDAGMLERAAEALGADGLTVVDCPVSLVPQRSDVAVLVVPAEVRAAASAARIASELAAKSLDVALVVRRRAWSGLSTAEVERVAKEPVVAELPEIAGLTRQVETAGLPIRLPRPLARAAEAVLAEVG</sequence>
<keyword evidence="3" id="KW-1185">Reference proteome</keyword>
<dbReference type="Pfam" id="PF26563">
    <property type="entry name" value="Rv3660c_N"/>
    <property type="match status" value="1"/>
</dbReference>
<dbReference type="KEGG" id="clia:C3E79_00960"/>
<reference evidence="3" key="1">
    <citation type="submission" date="2018-01" db="EMBL/GenBank/DDBJ databases">
        <authorList>
            <person name="Li J."/>
        </authorList>
    </citation>
    <scope>NUCLEOTIDE SEQUENCE [LARGE SCALE GENOMIC DNA]</scope>
    <source>
        <strain evidence="3">2184</strain>
    </source>
</reference>
<name>A0A2S0WBT7_9CORY</name>
<dbReference type="InterPro" id="IPR059050">
    <property type="entry name" value="Rv3660c_N"/>
</dbReference>
<dbReference type="EMBL" id="CP026948">
    <property type="protein sequence ID" value="AWB83227.1"/>
    <property type="molecule type" value="Genomic_DNA"/>
</dbReference>
<dbReference type="InterPro" id="IPR022521">
    <property type="entry name" value="Rv3660c"/>
</dbReference>
<evidence type="ECO:0000313" key="3">
    <source>
        <dbReference type="Proteomes" id="UP000244754"/>
    </source>
</evidence>
<dbReference type="Gene3D" id="3.40.50.300">
    <property type="entry name" value="P-loop containing nucleotide triphosphate hydrolases"/>
    <property type="match status" value="1"/>
</dbReference>